<proteinExistence type="predicted"/>
<dbReference type="Proteomes" id="UP001558481">
    <property type="component" value="Unassembled WGS sequence"/>
</dbReference>
<dbReference type="RefSeq" id="WP_368629804.1">
    <property type="nucleotide sequence ID" value="NZ_JAYWLU010000014.1"/>
</dbReference>
<comment type="caution">
    <text evidence="2">The sequence shown here is derived from an EMBL/GenBank/DDBJ whole genome shotgun (WGS) entry which is preliminary data.</text>
</comment>
<dbReference type="InterPro" id="IPR006674">
    <property type="entry name" value="HD_domain"/>
</dbReference>
<feature type="domain" description="HD" evidence="1">
    <location>
        <begin position="55"/>
        <end position="166"/>
    </location>
</feature>
<dbReference type="SUPFAM" id="SSF109604">
    <property type="entry name" value="HD-domain/PDEase-like"/>
    <property type="match status" value="1"/>
</dbReference>
<dbReference type="EMBL" id="JAYWLU010000014">
    <property type="protein sequence ID" value="MEX3595582.1"/>
    <property type="molecule type" value="Genomic_DNA"/>
</dbReference>
<name>A0ABV3V494_9MICC</name>
<accession>A0ABV3V494</accession>
<dbReference type="Pfam" id="PF01966">
    <property type="entry name" value="HD"/>
    <property type="match status" value="1"/>
</dbReference>
<organism evidence="2 3">
    <name type="scientific">Kocuria carniphila</name>
    <dbReference type="NCBI Taxonomy" id="262208"/>
    <lineage>
        <taxon>Bacteria</taxon>
        <taxon>Bacillati</taxon>
        <taxon>Actinomycetota</taxon>
        <taxon>Actinomycetes</taxon>
        <taxon>Micrococcales</taxon>
        <taxon>Micrococcaceae</taxon>
        <taxon>Kocuria</taxon>
    </lineage>
</organism>
<reference evidence="2 3" key="1">
    <citation type="journal article" date="2024" name="Fungal Genet. Biol.">
        <title>The porcine skin microbiome exhibits broad fungal antagonism.</title>
        <authorList>
            <person name="De La Cruz K.F."/>
            <person name="Townsend E.C."/>
            <person name="Alex Cheong J.Z."/>
            <person name="Salamzade R."/>
            <person name="Liu A."/>
            <person name="Sandstrom S."/>
            <person name="Davila E."/>
            <person name="Huang L."/>
            <person name="Xu K.H."/>
            <person name="Wu S.Y."/>
            <person name="Meudt J.J."/>
            <person name="Shanmuganayagam D."/>
            <person name="Gibson A.L.F."/>
            <person name="Kalan L.R."/>
        </authorList>
    </citation>
    <scope>NUCLEOTIDE SEQUENCE [LARGE SCALE GENOMIC DNA]</scope>
    <source>
        <strain evidence="2 3">LK2625</strain>
    </source>
</reference>
<evidence type="ECO:0000259" key="1">
    <source>
        <dbReference type="Pfam" id="PF01966"/>
    </source>
</evidence>
<gene>
    <name evidence="2" type="ORF">VVR66_12745</name>
</gene>
<evidence type="ECO:0000313" key="2">
    <source>
        <dbReference type="EMBL" id="MEX3595582.1"/>
    </source>
</evidence>
<keyword evidence="3" id="KW-1185">Reference proteome</keyword>
<evidence type="ECO:0000313" key="3">
    <source>
        <dbReference type="Proteomes" id="UP001558481"/>
    </source>
</evidence>
<protein>
    <submittedName>
        <fullName evidence="2">HD domain-containing protein</fullName>
    </submittedName>
</protein>
<sequence>MKPTQHNTPDSPAPDVASKIPAATEVQGIFGLSDKEQHVWDRAKDFLTVRSNDVHSLYAYGIARQLTQLIPEARAEIVLPAILLHDTGWSQVPEELVLSAIAPGGGRPDLVRDHEVAGARIAREILAAVGYDAADVEEIARIIDGHDSRTTALSVNDALVKDADKVWRLTPHGVATVMGWFDLNHDQAHRLCGYRVHDHLFTEQARIMAAGFAGIASMDDSPALSALTRRQ</sequence>
<dbReference type="Gene3D" id="1.10.3210.10">
    <property type="entry name" value="Hypothetical protein af1432"/>
    <property type="match status" value="1"/>
</dbReference>